<gene>
    <name evidence="3" type="ORF">BJ322DRAFT_1105011</name>
</gene>
<evidence type="ECO:0000256" key="2">
    <source>
        <dbReference type="SAM" id="MobiDB-lite"/>
    </source>
</evidence>
<keyword evidence="4" id="KW-1185">Reference proteome</keyword>
<keyword evidence="1" id="KW-0175">Coiled coil</keyword>
<evidence type="ECO:0000256" key="1">
    <source>
        <dbReference type="SAM" id="Coils"/>
    </source>
</evidence>
<feature type="coiled-coil region" evidence="1">
    <location>
        <begin position="126"/>
        <end position="224"/>
    </location>
</feature>
<dbReference type="Proteomes" id="UP000736335">
    <property type="component" value="Unassembled WGS sequence"/>
</dbReference>
<feature type="region of interest" description="Disordered" evidence="2">
    <location>
        <begin position="344"/>
        <end position="381"/>
    </location>
</feature>
<name>A0A9P6L9T1_9AGAM</name>
<accession>A0A9P6L9T1</accession>
<organism evidence="3 4">
    <name type="scientific">Thelephora terrestris</name>
    <dbReference type="NCBI Taxonomy" id="56493"/>
    <lineage>
        <taxon>Eukaryota</taxon>
        <taxon>Fungi</taxon>
        <taxon>Dikarya</taxon>
        <taxon>Basidiomycota</taxon>
        <taxon>Agaricomycotina</taxon>
        <taxon>Agaricomycetes</taxon>
        <taxon>Thelephorales</taxon>
        <taxon>Thelephoraceae</taxon>
        <taxon>Thelephora</taxon>
    </lineage>
</organism>
<evidence type="ECO:0000313" key="4">
    <source>
        <dbReference type="Proteomes" id="UP000736335"/>
    </source>
</evidence>
<evidence type="ECO:0000313" key="3">
    <source>
        <dbReference type="EMBL" id="KAF9789132.1"/>
    </source>
</evidence>
<reference evidence="3" key="2">
    <citation type="submission" date="2020-11" db="EMBL/GenBank/DDBJ databases">
        <authorList>
            <consortium name="DOE Joint Genome Institute"/>
            <person name="Kuo A."/>
            <person name="Miyauchi S."/>
            <person name="Kiss E."/>
            <person name="Drula E."/>
            <person name="Kohler A."/>
            <person name="Sanchez-Garcia M."/>
            <person name="Andreopoulos B."/>
            <person name="Barry K.W."/>
            <person name="Bonito G."/>
            <person name="Buee M."/>
            <person name="Carver A."/>
            <person name="Chen C."/>
            <person name="Cichocki N."/>
            <person name="Clum A."/>
            <person name="Culley D."/>
            <person name="Crous P.W."/>
            <person name="Fauchery L."/>
            <person name="Girlanda M."/>
            <person name="Hayes R."/>
            <person name="Keri Z."/>
            <person name="Labutti K."/>
            <person name="Lipzen A."/>
            <person name="Lombard V."/>
            <person name="Magnuson J."/>
            <person name="Maillard F."/>
            <person name="Morin E."/>
            <person name="Murat C."/>
            <person name="Nolan M."/>
            <person name="Ohm R."/>
            <person name="Pangilinan J."/>
            <person name="Pereira M."/>
            <person name="Perotto S."/>
            <person name="Peter M."/>
            <person name="Riley R."/>
            <person name="Sitrit Y."/>
            <person name="Stielow B."/>
            <person name="Szollosi G."/>
            <person name="Zifcakova L."/>
            <person name="Stursova M."/>
            <person name="Spatafora J.W."/>
            <person name="Tedersoo L."/>
            <person name="Vaario L.-M."/>
            <person name="Yamada A."/>
            <person name="Yan M."/>
            <person name="Wang P."/>
            <person name="Xu J."/>
            <person name="Bruns T."/>
            <person name="Baldrian P."/>
            <person name="Vilgalys R."/>
            <person name="Henrissat B."/>
            <person name="Grigoriev I.V."/>
            <person name="Hibbett D."/>
            <person name="Nagy L.G."/>
            <person name="Martin F.M."/>
        </authorList>
    </citation>
    <scope>NUCLEOTIDE SEQUENCE</scope>
    <source>
        <strain evidence="3">UH-Tt-Lm1</strain>
    </source>
</reference>
<comment type="caution">
    <text evidence="3">The sequence shown here is derived from an EMBL/GenBank/DDBJ whole genome shotgun (WGS) entry which is preliminary data.</text>
</comment>
<proteinExistence type="predicted"/>
<feature type="compositionally biased region" description="Polar residues" evidence="2">
    <location>
        <begin position="347"/>
        <end position="356"/>
    </location>
</feature>
<sequence>MSFPNNHTYKVANGISTISRIDRRAANRKTYANEAGQVDAERLRETIPHLMGLTWDDELWVRTMIAEKVAFQMRGRFGELEHPIKKELWYTLQRGIYDQDLLEHGATVPRAVRHATAATSLLWSLVREGESRAERLEREMKEAKADVLRLSAEGLLMKETMAEFQQKTNEALEAMVANHQELIAGLKVRDNNIKGALARRDEKTEELENVVAVLSAQIVSLQDKTCNCKEGPKLIGQGTADIPFELEYADEVVLPSPNPSSYATPPIENAVPVPTPASTLAASDKENCGRCVLQPTSRLVKIEDMAVDRAEDAPRAAELSRMVTSLVEMTDNHSDTASIVHTDMSLPRSSEGTSPDSRFRIPPRGPMRETEDLSATTSTALPSSHPVMEMWDQVFRSSVTSGRLIGPLEGISSYRLELVVQLSAEDGDAMFGEVLARRGQHYDLRDGQLMTFRPAVDRVDF</sequence>
<protein>
    <submittedName>
        <fullName evidence="3">Uncharacterized protein</fullName>
    </submittedName>
</protein>
<dbReference type="AlphaFoldDB" id="A0A9P6L9T1"/>
<dbReference type="EMBL" id="WIUZ02000003">
    <property type="protein sequence ID" value="KAF9789132.1"/>
    <property type="molecule type" value="Genomic_DNA"/>
</dbReference>
<reference evidence="3" key="1">
    <citation type="journal article" date="2020" name="Nat. Commun.">
        <title>Large-scale genome sequencing of mycorrhizal fungi provides insights into the early evolution of symbiotic traits.</title>
        <authorList>
            <person name="Miyauchi S."/>
            <person name="Kiss E."/>
            <person name="Kuo A."/>
            <person name="Drula E."/>
            <person name="Kohler A."/>
            <person name="Sanchez-Garcia M."/>
            <person name="Morin E."/>
            <person name="Andreopoulos B."/>
            <person name="Barry K.W."/>
            <person name="Bonito G."/>
            <person name="Buee M."/>
            <person name="Carver A."/>
            <person name="Chen C."/>
            <person name="Cichocki N."/>
            <person name="Clum A."/>
            <person name="Culley D."/>
            <person name="Crous P.W."/>
            <person name="Fauchery L."/>
            <person name="Girlanda M."/>
            <person name="Hayes R.D."/>
            <person name="Keri Z."/>
            <person name="LaButti K."/>
            <person name="Lipzen A."/>
            <person name="Lombard V."/>
            <person name="Magnuson J."/>
            <person name="Maillard F."/>
            <person name="Murat C."/>
            <person name="Nolan M."/>
            <person name="Ohm R.A."/>
            <person name="Pangilinan J."/>
            <person name="Pereira M.F."/>
            <person name="Perotto S."/>
            <person name="Peter M."/>
            <person name="Pfister S."/>
            <person name="Riley R."/>
            <person name="Sitrit Y."/>
            <person name="Stielow J.B."/>
            <person name="Szollosi G."/>
            <person name="Zifcakova L."/>
            <person name="Stursova M."/>
            <person name="Spatafora J.W."/>
            <person name="Tedersoo L."/>
            <person name="Vaario L.M."/>
            <person name="Yamada A."/>
            <person name="Yan M."/>
            <person name="Wang P."/>
            <person name="Xu J."/>
            <person name="Bruns T."/>
            <person name="Baldrian P."/>
            <person name="Vilgalys R."/>
            <person name="Dunand C."/>
            <person name="Henrissat B."/>
            <person name="Grigoriev I.V."/>
            <person name="Hibbett D."/>
            <person name="Nagy L.G."/>
            <person name="Martin F.M."/>
        </authorList>
    </citation>
    <scope>NUCLEOTIDE SEQUENCE</scope>
    <source>
        <strain evidence="3">UH-Tt-Lm1</strain>
    </source>
</reference>